<reference evidence="1 2" key="1">
    <citation type="submission" date="2020-03" db="EMBL/GenBank/DDBJ databases">
        <title>Genome mining reveals the biosynthetic pathways of PHA and ectoines of the halophilic strain Salinivibrio costicola M318 isolated from fermented shrimp paste.</title>
        <authorList>
            <person name="Doan T.V."/>
            <person name="Tran L.T."/>
            <person name="Trieu T.A."/>
            <person name="Nguyen Q.V."/>
            <person name="Quach T.N."/>
            <person name="Phi T.Q."/>
            <person name="Kumar S."/>
        </authorList>
    </citation>
    <scope>NUCLEOTIDE SEQUENCE [LARGE SCALE GENOMIC DNA]</scope>
    <source>
        <strain evidence="1 2">M318</strain>
    </source>
</reference>
<name>A0ABX6KAD4_SALCS</name>
<evidence type="ECO:0000313" key="2">
    <source>
        <dbReference type="Proteomes" id="UP000501408"/>
    </source>
</evidence>
<dbReference type="GO" id="GO:0016301">
    <property type="term" value="F:kinase activity"/>
    <property type="evidence" value="ECO:0007669"/>
    <property type="project" value="UniProtKB-KW"/>
</dbReference>
<keyword evidence="1" id="KW-0808">Transferase</keyword>
<keyword evidence="2" id="KW-1185">Reference proteome</keyword>
<dbReference type="EMBL" id="CP050266">
    <property type="protein sequence ID" value="QIR07411.1"/>
    <property type="molecule type" value="Genomic_DNA"/>
</dbReference>
<accession>A0ABX6KAD4</accession>
<evidence type="ECO:0000313" key="1">
    <source>
        <dbReference type="EMBL" id="QIR07411.1"/>
    </source>
</evidence>
<protein>
    <submittedName>
        <fullName evidence="1">Thymidylate kinase</fullName>
    </submittedName>
</protein>
<proteinExistence type="predicted"/>
<organism evidence="1 2">
    <name type="scientific">Salinivibrio costicola</name>
    <name type="common">Vibrio costicola</name>
    <dbReference type="NCBI Taxonomy" id="51367"/>
    <lineage>
        <taxon>Bacteria</taxon>
        <taxon>Pseudomonadati</taxon>
        <taxon>Pseudomonadota</taxon>
        <taxon>Gammaproteobacteria</taxon>
        <taxon>Vibrionales</taxon>
        <taxon>Vibrionaceae</taxon>
        <taxon>Salinivibrio</taxon>
    </lineage>
</organism>
<dbReference type="Proteomes" id="UP000501408">
    <property type="component" value="Chromosome 1"/>
</dbReference>
<sequence length="75" mass="8262">MTAEQLRALYHQKLLVEVMVEPSLDSEGWVVECRHTGGGIMALTDAEGIEQCFADIDQATLNALQIGFDQVRIAD</sequence>
<keyword evidence="1" id="KW-0418">Kinase</keyword>
<gene>
    <name evidence="1" type="ORF">HBA18_12085</name>
</gene>